<comment type="caution">
    <text evidence="1">The sequence shown here is derived from an EMBL/GenBank/DDBJ whole genome shotgun (WGS) entry which is preliminary data.</text>
</comment>
<dbReference type="EMBL" id="AOLZ01000019">
    <property type="protein sequence ID" value="EMA36379.1"/>
    <property type="molecule type" value="Genomic_DNA"/>
</dbReference>
<evidence type="ECO:0000313" key="1">
    <source>
        <dbReference type="EMBL" id="EMA36379.1"/>
    </source>
</evidence>
<gene>
    <name evidence="1" type="ORF">C445_03073</name>
</gene>
<dbReference type="InParanoid" id="M0LVI3"/>
<dbReference type="AlphaFoldDB" id="M0LVI3"/>
<evidence type="ECO:0000313" key="2">
    <source>
        <dbReference type="Proteomes" id="UP000011555"/>
    </source>
</evidence>
<dbReference type="Proteomes" id="UP000011555">
    <property type="component" value="Unassembled WGS sequence"/>
</dbReference>
<keyword evidence="2" id="KW-1185">Reference proteome</keyword>
<name>M0LVI3_NATLA</name>
<organism evidence="1 2">
    <name type="scientific">Natronobacterium lacisalsi AJ5</name>
    <dbReference type="NCBI Taxonomy" id="358396"/>
    <lineage>
        <taxon>Archaea</taxon>
        <taxon>Methanobacteriati</taxon>
        <taxon>Methanobacteriota</taxon>
        <taxon>Stenosarchaea group</taxon>
        <taxon>Halobacteria</taxon>
        <taxon>Halobacteriales</taxon>
        <taxon>Natrialbaceae</taxon>
        <taxon>Natronobacterium</taxon>
    </lineage>
</organism>
<accession>M0LVI3</accession>
<reference evidence="1 2" key="1">
    <citation type="journal article" date="2014" name="PLoS Genet.">
        <title>Phylogenetically driven sequencing of extremely halophilic archaea reveals strategies for static and dynamic osmo-response.</title>
        <authorList>
            <person name="Becker E.A."/>
            <person name="Seitzer P.M."/>
            <person name="Tritt A."/>
            <person name="Larsen D."/>
            <person name="Krusor M."/>
            <person name="Yao A.I."/>
            <person name="Wu D."/>
            <person name="Madern D."/>
            <person name="Eisen J.A."/>
            <person name="Darling A.E."/>
            <person name="Facciotti M.T."/>
        </authorList>
    </citation>
    <scope>NUCLEOTIDE SEQUENCE [LARGE SCALE GENOMIC DNA]</scope>
    <source>
        <strain evidence="1 2">AJ5</strain>
    </source>
</reference>
<sequence length="107" mass="11556">MCAAVEEVLTLEVDVGPVAVAQVGRVVQRRRPAGELLEVVPELGLKRLGGRHVVVGGRQSLEGFLERFRNVSAPVFVERPLLVCTVGHTWGVAVHRKVSSAGRGPRE</sequence>
<proteinExistence type="predicted"/>
<protein>
    <submittedName>
        <fullName evidence="1">Uncharacterized protein</fullName>
    </submittedName>
</protein>